<evidence type="ECO:0000256" key="1">
    <source>
        <dbReference type="ARBA" id="ARBA00004496"/>
    </source>
</evidence>
<dbReference type="Pfam" id="PF02151">
    <property type="entry name" value="UVR"/>
    <property type="match status" value="1"/>
</dbReference>
<gene>
    <name evidence="13" type="primary">uvrB</name>
    <name evidence="18" type="ordered locus">Emin_1534</name>
</gene>
<dbReference type="InterPro" id="IPR036876">
    <property type="entry name" value="UVR_dom_sf"/>
</dbReference>
<keyword evidence="7 13" id="KW-0067">ATP-binding</keyword>
<dbReference type="GO" id="GO:0009380">
    <property type="term" value="C:excinuclease repair complex"/>
    <property type="evidence" value="ECO:0007669"/>
    <property type="project" value="InterPro"/>
</dbReference>
<evidence type="ECO:0000256" key="13">
    <source>
        <dbReference type="HAMAP-Rule" id="MF_00204"/>
    </source>
</evidence>
<dbReference type="EMBL" id="CP001055">
    <property type="protein sequence ID" value="ACC99081.1"/>
    <property type="molecule type" value="Genomic_DNA"/>
</dbReference>
<evidence type="ECO:0000256" key="12">
    <source>
        <dbReference type="ARBA" id="ARBA00029504"/>
    </source>
</evidence>
<dbReference type="HOGENOM" id="CLU_009621_2_1_0"/>
<dbReference type="SUPFAM" id="SSF52540">
    <property type="entry name" value="P-loop containing nucleoside triphosphate hydrolases"/>
    <property type="match status" value="2"/>
</dbReference>
<dbReference type="RefSeq" id="WP_012415695.1">
    <property type="nucleotide sequence ID" value="NC_010644.1"/>
</dbReference>
<feature type="domain" description="Helicase ATP-binding" evidence="16">
    <location>
        <begin position="25"/>
        <end position="194"/>
    </location>
</feature>
<dbReference type="Pfam" id="PF12344">
    <property type="entry name" value="UvrB"/>
    <property type="match status" value="1"/>
</dbReference>
<name>B2KEY5_ELUMP</name>
<reference evidence="18 19" key="1">
    <citation type="journal article" date="2009" name="Appl. Environ. Microbiol.">
        <title>Genomic analysis of 'Elusimicrobium minutum,' the first cultivated representative of the phylum 'Elusimicrobia' (formerly termite group 1).</title>
        <authorList>
            <person name="Herlemann D.P.R."/>
            <person name="Geissinger O."/>
            <person name="Ikeda-Ohtsubo W."/>
            <person name="Kunin V."/>
            <person name="Sun H."/>
            <person name="Lapidus A."/>
            <person name="Hugenholtz P."/>
            <person name="Brune A."/>
        </authorList>
    </citation>
    <scope>NUCLEOTIDE SEQUENCE [LARGE SCALE GENOMIC DNA]</scope>
    <source>
        <strain evidence="18 19">Pei191</strain>
    </source>
</reference>
<evidence type="ECO:0000256" key="10">
    <source>
        <dbReference type="ARBA" id="ARBA00023236"/>
    </source>
</evidence>
<dbReference type="InterPro" id="IPR024759">
    <property type="entry name" value="UvrB_YAD/RRR_dom"/>
</dbReference>
<dbReference type="GO" id="GO:0003677">
    <property type="term" value="F:DNA binding"/>
    <property type="evidence" value="ECO:0007669"/>
    <property type="project" value="UniProtKB-UniRule"/>
</dbReference>
<dbReference type="Pfam" id="PF04851">
    <property type="entry name" value="ResIII"/>
    <property type="match status" value="1"/>
</dbReference>
<dbReference type="PROSITE" id="PS50151">
    <property type="entry name" value="UVR"/>
    <property type="match status" value="1"/>
</dbReference>
<feature type="short sequence motif" description="Beta-hairpin" evidence="13">
    <location>
        <begin position="91"/>
        <end position="114"/>
    </location>
</feature>
<dbReference type="GO" id="GO:0016887">
    <property type="term" value="F:ATP hydrolysis activity"/>
    <property type="evidence" value="ECO:0007669"/>
    <property type="project" value="InterPro"/>
</dbReference>
<proteinExistence type="inferred from homology"/>
<dbReference type="InterPro" id="IPR004807">
    <property type="entry name" value="UvrB"/>
</dbReference>
<dbReference type="SMART" id="SM00490">
    <property type="entry name" value="HELICc"/>
    <property type="match status" value="1"/>
</dbReference>
<comment type="subunit">
    <text evidence="11 13 14">Forms a heterotetramer with UvrA during the search for lesions. Interacts with UvrC in an incision complex.</text>
</comment>
<dbReference type="HAMAP" id="MF_00204">
    <property type="entry name" value="UvrB"/>
    <property type="match status" value="1"/>
</dbReference>
<evidence type="ECO:0000259" key="17">
    <source>
        <dbReference type="PROSITE" id="PS51194"/>
    </source>
</evidence>
<dbReference type="Gene3D" id="3.40.50.300">
    <property type="entry name" value="P-loop containing nucleotide triphosphate hydrolases"/>
    <property type="match status" value="3"/>
</dbReference>
<keyword evidence="4 13" id="KW-0547">Nucleotide-binding</keyword>
<dbReference type="GO" id="GO:0005524">
    <property type="term" value="F:ATP binding"/>
    <property type="evidence" value="ECO:0007669"/>
    <property type="project" value="UniProtKB-UniRule"/>
</dbReference>
<keyword evidence="19" id="KW-1185">Reference proteome</keyword>
<keyword evidence="3 13" id="KW-0963">Cytoplasm</keyword>
<evidence type="ECO:0000256" key="3">
    <source>
        <dbReference type="ARBA" id="ARBA00022490"/>
    </source>
</evidence>
<dbReference type="PANTHER" id="PTHR24029:SF0">
    <property type="entry name" value="UVRABC SYSTEM PROTEIN B"/>
    <property type="match status" value="1"/>
</dbReference>
<evidence type="ECO:0000313" key="19">
    <source>
        <dbReference type="Proteomes" id="UP000001029"/>
    </source>
</evidence>
<evidence type="ECO:0000259" key="15">
    <source>
        <dbReference type="PROSITE" id="PS50151"/>
    </source>
</evidence>
<comment type="subcellular location">
    <subcellularLocation>
        <location evidence="1 13 14">Cytoplasm</location>
    </subcellularLocation>
</comment>
<protein>
    <recommendedName>
        <fullName evidence="12 13">UvrABC system protein B</fullName>
        <shortName evidence="13">Protein UvrB</shortName>
    </recommendedName>
    <alternativeName>
        <fullName evidence="13">Excinuclease ABC subunit B</fullName>
    </alternativeName>
</protein>
<evidence type="ECO:0000256" key="2">
    <source>
        <dbReference type="ARBA" id="ARBA00008533"/>
    </source>
</evidence>
<evidence type="ECO:0000256" key="6">
    <source>
        <dbReference type="ARBA" id="ARBA00022769"/>
    </source>
</evidence>
<comment type="domain">
    <text evidence="13">The beta-hairpin motif is involved in DNA binding.</text>
</comment>
<dbReference type="SMART" id="SM00487">
    <property type="entry name" value="DEXDc"/>
    <property type="match status" value="1"/>
</dbReference>
<dbReference type="OrthoDB" id="9806651at2"/>
<dbReference type="GO" id="GO:0009381">
    <property type="term" value="F:excinuclease ABC activity"/>
    <property type="evidence" value="ECO:0007669"/>
    <property type="project" value="UniProtKB-UniRule"/>
</dbReference>
<dbReference type="Gene3D" id="4.10.860.10">
    <property type="entry name" value="UVR domain"/>
    <property type="match status" value="1"/>
</dbReference>
<keyword evidence="10 13" id="KW-0742">SOS response</keyword>
<feature type="domain" description="UVR" evidence="15">
    <location>
        <begin position="624"/>
        <end position="659"/>
    </location>
</feature>
<dbReference type="InterPro" id="IPR001650">
    <property type="entry name" value="Helicase_C-like"/>
</dbReference>
<dbReference type="STRING" id="445932.Emin_1534"/>
<dbReference type="NCBIfam" id="TIGR00631">
    <property type="entry name" value="uvrb"/>
    <property type="match status" value="1"/>
</dbReference>
<dbReference type="GO" id="GO:0009432">
    <property type="term" value="P:SOS response"/>
    <property type="evidence" value="ECO:0007669"/>
    <property type="project" value="UniProtKB-UniRule"/>
</dbReference>
<evidence type="ECO:0000256" key="9">
    <source>
        <dbReference type="ARBA" id="ARBA00023204"/>
    </source>
</evidence>
<feature type="domain" description="Helicase C-terminal" evidence="17">
    <location>
        <begin position="431"/>
        <end position="593"/>
    </location>
</feature>
<dbReference type="GO" id="GO:0006289">
    <property type="term" value="P:nucleotide-excision repair"/>
    <property type="evidence" value="ECO:0007669"/>
    <property type="project" value="UniProtKB-UniRule"/>
</dbReference>
<dbReference type="Pfam" id="PF17757">
    <property type="entry name" value="UvrB_inter"/>
    <property type="match status" value="1"/>
</dbReference>
<keyword evidence="9 13" id="KW-0234">DNA repair</keyword>
<dbReference type="InterPro" id="IPR014001">
    <property type="entry name" value="Helicase_ATP-bd"/>
</dbReference>
<accession>B2KEY5</accession>
<dbReference type="InterPro" id="IPR006935">
    <property type="entry name" value="Helicase/UvrB_N"/>
</dbReference>
<feature type="binding site" evidence="13">
    <location>
        <begin position="38"/>
        <end position="45"/>
    </location>
    <ligand>
        <name>ATP</name>
        <dbReference type="ChEBI" id="CHEBI:30616"/>
    </ligand>
</feature>
<dbReference type="GO" id="GO:0005737">
    <property type="term" value="C:cytoplasm"/>
    <property type="evidence" value="ECO:0007669"/>
    <property type="project" value="UniProtKB-SubCell"/>
</dbReference>
<dbReference type="CDD" id="cd17916">
    <property type="entry name" value="DEXHc_UvrB"/>
    <property type="match status" value="1"/>
</dbReference>
<dbReference type="InterPro" id="IPR041471">
    <property type="entry name" value="UvrB_inter"/>
</dbReference>
<evidence type="ECO:0000256" key="8">
    <source>
        <dbReference type="ARBA" id="ARBA00022881"/>
    </source>
</evidence>
<dbReference type="PROSITE" id="PS51194">
    <property type="entry name" value="HELICASE_CTER"/>
    <property type="match status" value="1"/>
</dbReference>
<evidence type="ECO:0000256" key="14">
    <source>
        <dbReference type="RuleBase" id="RU003587"/>
    </source>
</evidence>
<dbReference type="KEGG" id="emi:Emin_1534"/>
<comment type="similarity">
    <text evidence="2 13 14">Belongs to the UvrB family.</text>
</comment>
<dbReference type="AlphaFoldDB" id="B2KEY5"/>
<keyword evidence="6 13" id="KW-0228">DNA excision</keyword>
<evidence type="ECO:0000256" key="11">
    <source>
        <dbReference type="ARBA" id="ARBA00026033"/>
    </source>
</evidence>
<organism evidence="18 19">
    <name type="scientific">Elusimicrobium minutum (strain Pei191)</name>
    <dbReference type="NCBI Taxonomy" id="445932"/>
    <lineage>
        <taxon>Bacteria</taxon>
        <taxon>Pseudomonadati</taxon>
        <taxon>Elusimicrobiota</taxon>
        <taxon>Elusimicrobia</taxon>
        <taxon>Elusimicrobiales</taxon>
        <taxon>Elusimicrobiaceae</taxon>
        <taxon>Elusimicrobium</taxon>
    </lineage>
</organism>
<evidence type="ECO:0000313" key="18">
    <source>
        <dbReference type="EMBL" id="ACC99081.1"/>
    </source>
</evidence>
<evidence type="ECO:0000256" key="7">
    <source>
        <dbReference type="ARBA" id="ARBA00022840"/>
    </source>
</evidence>
<dbReference type="Proteomes" id="UP000001029">
    <property type="component" value="Chromosome"/>
</dbReference>
<sequence>MGIFKLKAPFSPSGDQPQAIKNLCQNIKNGQTRQTLLGVTGSGKTYTMANIIAQTDMPALIMSPNKVLAAQLYAEFKQFFPENSVEYFISYYDYYQPEAYIPQTDTYIEKDSSINEHIEQMRLKATTSLLTRNDVIVIASVSSIYNIGSPDNFAEMCLYVKKGIPLNRVAVTSLLIKNQYERSEMEFTPGKFRLRGGNIDILPPYRETGIRIEMGPQAVNALYKIHPITGDVIEEVDEEFIYPAKHFVVKESDIDRAIKEINEEKEGRVKELEAIGKPLEAYRLKQRTEYDMEMLKQTGFCKGIENYSRPLAGREPGSRPDCLFDYFRKHENFLVFIDESHVAVPQVRGMYNGDRSRKQMLIDFGFRLPSALDNRPLKFDEFEKILPSTVFVSATPGPYELTVSANNIVEQVIRPTGLVDPQVSIHPTAGQIGHLISKIEERIKKGQRSLVLSLTKKTAEDLTVFFDEKGIKARYLHSDIESLERVEILQKFKQGVFDVLVGINLLREGLDIPQVGLVAILGADNEGFLRNETTLIQISGRAARNIDGEVVLYADRKTDSIKNALAEMDRRREKQTAYNKEHHITPQSIIKAEIEFKDFENTAKTEGLRALHNFTDIPKPDNLPKMIKEIERQMKDAADNLNFELAVDLRDRMLELKSMRVKTKK</sequence>
<evidence type="ECO:0000256" key="4">
    <source>
        <dbReference type="ARBA" id="ARBA00022741"/>
    </source>
</evidence>
<dbReference type="InterPro" id="IPR001943">
    <property type="entry name" value="UVR_dom"/>
</dbReference>
<evidence type="ECO:0000259" key="16">
    <source>
        <dbReference type="PROSITE" id="PS51192"/>
    </source>
</evidence>
<evidence type="ECO:0000256" key="5">
    <source>
        <dbReference type="ARBA" id="ARBA00022763"/>
    </source>
</evidence>
<keyword evidence="8 13" id="KW-0267">Excision nuclease</keyword>
<comment type="function">
    <text evidence="13">The UvrABC repair system catalyzes the recognition and processing of DNA lesions. A damage recognition complex composed of 2 UvrA and 2 UvrB subunits scans DNA for abnormalities. Upon binding of the UvrA(2)B(2) complex to a putative damaged site, the DNA wraps around one UvrB monomer. DNA wrap is dependent on ATP binding by UvrB and probably causes local melting of the DNA helix, facilitating insertion of UvrB beta-hairpin between the DNA strands. Then UvrB probes one DNA strand for the presence of a lesion. If a lesion is found the UvrA subunits dissociate and the UvrB-DNA preincision complex is formed. This complex is subsequently bound by UvrC and the second UvrB is released. If no lesion is found, the DNA wraps around the other UvrB subunit that will check the other stand for damage.</text>
</comment>
<dbReference type="PANTHER" id="PTHR24029">
    <property type="entry name" value="UVRABC SYSTEM PROTEIN B"/>
    <property type="match status" value="1"/>
</dbReference>
<dbReference type="SUPFAM" id="SSF46600">
    <property type="entry name" value="C-terminal UvrC-binding domain of UvrB"/>
    <property type="match status" value="1"/>
</dbReference>
<dbReference type="InterPro" id="IPR027417">
    <property type="entry name" value="P-loop_NTPase"/>
</dbReference>
<dbReference type="PROSITE" id="PS51192">
    <property type="entry name" value="HELICASE_ATP_BIND_1"/>
    <property type="match status" value="1"/>
</dbReference>
<dbReference type="Pfam" id="PF00271">
    <property type="entry name" value="Helicase_C"/>
    <property type="match status" value="1"/>
</dbReference>
<keyword evidence="5 13" id="KW-0227">DNA damage</keyword>
<dbReference type="NCBIfam" id="NF003673">
    <property type="entry name" value="PRK05298.1"/>
    <property type="match status" value="1"/>
</dbReference>